<name>W6YET2_COCC2</name>
<dbReference type="EMBL" id="KI964733">
    <property type="protein sequence ID" value="EUC29701.1"/>
    <property type="molecule type" value="Genomic_DNA"/>
</dbReference>
<evidence type="ECO:0000256" key="1">
    <source>
        <dbReference type="SAM" id="MobiDB-lite"/>
    </source>
</evidence>
<dbReference type="Proteomes" id="UP000053841">
    <property type="component" value="Unassembled WGS sequence"/>
</dbReference>
<keyword evidence="3" id="KW-1185">Reference proteome</keyword>
<proteinExistence type="predicted"/>
<feature type="region of interest" description="Disordered" evidence="1">
    <location>
        <begin position="349"/>
        <end position="371"/>
    </location>
</feature>
<dbReference type="OrthoDB" id="10412309at2759"/>
<dbReference type="AlphaFoldDB" id="W6YET2"/>
<sequence>MYVSRARQTTIIGPTTDAARRHNILWLSNEQRASLLAVPLPVARRIRTRQSASRKPTVQPWRCGHHPVCKWPRLVTCKPSCLSYPVLPALVDDARCDSLAGPQRTSSTCCPTFQGSPAPEGVCMGVGVGVCANGHVCVCGRAGVRAWCGYGCGWACVRTTLTQLGRVVHPALRVAAGGDRALVAAMAQQVQECAKHGRLALAQTRTSSQQQAALLPSWPASRLHSHLPSPICSALVAVTTACPFPANHPGHSHTSAPPGHTRRPHPRPRPRPRRLVTSLVHPSPCLRRLSDSCHWVSVAYSQVDSYYTLLYFTPHGHHLHEILRSVGSCSYSSILPRLHAYLQPRLPSPAAPSTSYPPLPKVPPSTATALA</sequence>
<gene>
    <name evidence="2" type="ORF">COCCADRAFT_29260</name>
</gene>
<dbReference type="KEGG" id="bze:COCCADRAFT_29260"/>
<feature type="compositionally biased region" description="Pro residues" evidence="1">
    <location>
        <begin position="349"/>
        <end position="363"/>
    </location>
</feature>
<dbReference type="GeneID" id="19146540"/>
<accession>W6YET2</accession>
<feature type="region of interest" description="Disordered" evidence="1">
    <location>
        <begin position="247"/>
        <end position="275"/>
    </location>
</feature>
<dbReference type="HOGENOM" id="CLU_745940_0_0_1"/>
<evidence type="ECO:0000313" key="3">
    <source>
        <dbReference type="Proteomes" id="UP000053841"/>
    </source>
</evidence>
<protein>
    <submittedName>
        <fullName evidence="2">Uncharacterized protein</fullName>
    </submittedName>
</protein>
<reference evidence="2 3" key="1">
    <citation type="journal article" date="2013" name="PLoS Genet.">
        <title>Comparative genome structure, secondary metabolite, and effector coding capacity across Cochliobolus pathogens.</title>
        <authorList>
            <person name="Condon B.J."/>
            <person name="Leng Y."/>
            <person name="Wu D."/>
            <person name="Bushley K.E."/>
            <person name="Ohm R.A."/>
            <person name="Otillar R."/>
            <person name="Martin J."/>
            <person name="Schackwitz W."/>
            <person name="Grimwood J."/>
            <person name="MohdZainudin N."/>
            <person name="Xue C."/>
            <person name="Wang R."/>
            <person name="Manning V.A."/>
            <person name="Dhillon B."/>
            <person name="Tu Z.J."/>
            <person name="Steffenson B.J."/>
            <person name="Salamov A."/>
            <person name="Sun H."/>
            <person name="Lowry S."/>
            <person name="LaButti K."/>
            <person name="Han J."/>
            <person name="Copeland A."/>
            <person name="Lindquist E."/>
            <person name="Barry K."/>
            <person name="Schmutz J."/>
            <person name="Baker S.E."/>
            <person name="Ciuffetti L.M."/>
            <person name="Grigoriev I.V."/>
            <person name="Zhong S."/>
            <person name="Turgeon B.G."/>
        </authorList>
    </citation>
    <scope>NUCLEOTIDE SEQUENCE [LARGE SCALE GENOMIC DNA]</scope>
    <source>
        <strain evidence="2 3">26-R-13</strain>
    </source>
</reference>
<feature type="compositionally biased region" description="Basic residues" evidence="1">
    <location>
        <begin position="260"/>
        <end position="274"/>
    </location>
</feature>
<organism evidence="2 3">
    <name type="scientific">Cochliobolus carbonum (strain 26-R-13)</name>
    <name type="common">Maize leaf spot fungus</name>
    <name type="synonym">Bipolaris zeicola</name>
    <dbReference type="NCBI Taxonomy" id="930089"/>
    <lineage>
        <taxon>Eukaryota</taxon>
        <taxon>Fungi</taxon>
        <taxon>Dikarya</taxon>
        <taxon>Ascomycota</taxon>
        <taxon>Pezizomycotina</taxon>
        <taxon>Dothideomycetes</taxon>
        <taxon>Pleosporomycetidae</taxon>
        <taxon>Pleosporales</taxon>
        <taxon>Pleosporineae</taxon>
        <taxon>Pleosporaceae</taxon>
        <taxon>Bipolaris</taxon>
    </lineage>
</organism>
<evidence type="ECO:0000313" key="2">
    <source>
        <dbReference type="EMBL" id="EUC29701.1"/>
    </source>
</evidence>
<dbReference type="RefSeq" id="XP_007715980.1">
    <property type="nucleotide sequence ID" value="XM_007717790.1"/>
</dbReference>